<dbReference type="Pfam" id="PF12796">
    <property type="entry name" value="Ank_2"/>
    <property type="match status" value="1"/>
</dbReference>
<gene>
    <name evidence="1" type="ORF">Bpfe_020515</name>
</gene>
<accession>A0AAD8B8L3</accession>
<comment type="caution">
    <text evidence="1">The sequence shown here is derived from an EMBL/GenBank/DDBJ whole genome shotgun (WGS) entry which is preliminary data.</text>
</comment>
<evidence type="ECO:0000313" key="2">
    <source>
        <dbReference type="Proteomes" id="UP001233172"/>
    </source>
</evidence>
<name>A0AAD8B8L3_BIOPF</name>
<proteinExistence type="predicted"/>
<protein>
    <submittedName>
        <fullName evidence="1">Ankyrin repeat domain-containing protein 17</fullName>
    </submittedName>
</protein>
<reference evidence="1" key="2">
    <citation type="submission" date="2023-04" db="EMBL/GenBank/DDBJ databases">
        <authorList>
            <person name="Bu L."/>
            <person name="Lu L."/>
            <person name="Laidemitt M.R."/>
            <person name="Zhang S.M."/>
            <person name="Mutuku M."/>
            <person name="Mkoji G."/>
            <person name="Steinauer M."/>
            <person name="Loker E.S."/>
        </authorList>
    </citation>
    <scope>NUCLEOTIDE SEQUENCE</scope>
    <source>
        <strain evidence="1">KasaAsao</strain>
        <tissue evidence="1">Whole Snail</tissue>
    </source>
</reference>
<sequence length="112" mass="12417">MNLIRAGAEIDGTGNKSMTALMYCALNGNAKFIKILEKATNMKIQSQSGRTALMYARYCLGEESATFASYLLTDLDLNAVDNVENIALLHSILNKKCSCIWSFNEVSSRQKR</sequence>
<evidence type="ECO:0000313" key="1">
    <source>
        <dbReference type="EMBL" id="KAK0049964.1"/>
    </source>
</evidence>
<dbReference type="Proteomes" id="UP001233172">
    <property type="component" value="Unassembled WGS sequence"/>
</dbReference>
<dbReference type="SUPFAM" id="SSF48403">
    <property type="entry name" value="Ankyrin repeat"/>
    <property type="match status" value="1"/>
</dbReference>
<dbReference type="AlphaFoldDB" id="A0AAD8B8L3"/>
<dbReference type="InterPro" id="IPR036770">
    <property type="entry name" value="Ankyrin_rpt-contain_sf"/>
</dbReference>
<dbReference type="InterPro" id="IPR002110">
    <property type="entry name" value="Ankyrin_rpt"/>
</dbReference>
<organism evidence="1 2">
    <name type="scientific">Biomphalaria pfeifferi</name>
    <name type="common">Bloodfluke planorb</name>
    <name type="synonym">Freshwater snail</name>
    <dbReference type="NCBI Taxonomy" id="112525"/>
    <lineage>
        <taxon>Eukaryota</taxon>
        <taxon>Metazoa</taxon>
        <taxon>Spiralia</taxon>
        <taxon>Lophotrochozoa</taxon>
        <taxon>Mollusca</taxon>
        <taxon>Gastropoda</taxon>
        <taxon>Heterobranchia</taxon>
        <taxon>Euthyneura</taxon>
        <taxon>Panpulmonata</taxon>
        <taxon>Hygrophila</taxon>
        <taxon>Lymnaeoidea</taxon>
        <taxon>Planorbidae</taxon>
        <taxon>Biomphalaria</taxon>
    </lineage>
</organism>
<dbReference type="EMBL" id="JASAOG010000119">
    <property type="protein sequence ID" value="KAK0049964.1"/>
    <property type="molecule type" value="Genomic_DNA"/>
</dbReference>
<keyword evidence="2" id="KW-1185">Reference proteome</keyword>
<dbReference type="Gene3D" id="1.25.40.20">
    <property type="entry name" value="Ankyrin repeat-containing domain"/>
    <property type="match status" value="1"/>
</dbReference>
<reference evidence="1" key="1">
    <citation type="journal article" date="2023" name="PLoS Negl. Trop. Dis.">
        <title>A genome sequence for Biomphalaria pfeifferi, the major vector snail for the human-infecting parasite Schistosoma mansoni.</title>
        <authorList>
            <person name="Bu L."/>
            <person name="Lu L."/>
            <person name="Laidemitt M.R."/>
            <person name="Zhang S.M."/>
            <person name="Mutuku M."/>
            <person name="Mkoji G."/>
            <person name="Steinauer M."/>
            <person name="Loker E.S."/>
        </authorList>
    </citation>
    <scope>NUCLEOTIDE SEQUENCE</scope>
    <source>
        <strain evidence="1">KasaAsao</strain>
    </source>
</reference>